<keyword evidence="2" id="KW-1133">Transmembrane helix</keyword>
<dbReference type="KEGG" id="mant:BHD05_05530"/>
<keyword evidence="2" id="KW-0472">Membrane</keyword>
<keyword evidence="5" id="KW-1185">Reference proteome</keyword>
<accession>A0A7L5AFE7</accession>
<dbReference type="EMBL" id="CP017146">
    <property type="protein sequence ID" value="QHO69190.1"/>
    <property type="molecule type" value="Genomic_DNA"/>
</dbReference>
<dbReference type="AlphaFoldDB" id="A0A7L5AFE7"/>
<evidence type="ECO:0000256" key="2">
    <source>
        <dbReference type="SAM" id="Phobius"/>
    </source>
</evidence>
<feature type="domain" description="LytR/CpsA/Psr regulator C-terminal" evidence="3">
    <location>
        <begin position="102"/>
        <end position="207"/>
    </location>
</feature>
<evidence type="ECO:0000259" key="3">
    <source>
        <dbReference type="Pfam" id="PF13399"/>
    </source>
</evidence>
<reference evidence="4 5" key="1">
    <citation type="submission" date="2016-09" db="EMBL/GenBank/DDBJ databases">
        <title>Complete genome sequence of microbes from the polar regions.</title>
        <authorList>
            <person name="Liao L."/>
            <person name="Chen B."/>
        </authorList>
    </citation>
    <scope>NUCLEOTIDE SEQUENCE [LARGE SCALE GENOMIC DNA]</scope>
    <source>
        <strain evidence="4 5">ZS314</strain>
    </source>
</reference>
<dbReference type="Proteomes" id="UP000464507">
    <property type="component" value="Chromosome"/>
</dbReference>
<gene>
    <name evidence="4" type="ORF">BHD05_05530</name>
</gene>
<name>A0A7L5AFE7_9MICO</name>
<dbReference type="InterPro" id="IPR027381">
    <property type="entry name" value="LytR/CpsA/Psr_C"/>
</dbReference>
<keyword evidence="2" id="KW-0812">Transmembrane</keyword>
<dbReference type="Pfam" id="PF13399">
    <property type="entry name" value="LytR_C"/>
    <property type="match status" value="1"/>
</dbReference>
<evidence type="ECO:0000256" key="1">
    <source>
        <dbReference type="SAM" id="MobiDB-lite"/>
    </source>
</evidence>
<feature type="region of interest" description="Disordered" evidence="1">
    <location>
        <begin position="72"/>
        <end position="96"/>
    </location>
</feature>
<evidence type="ECO:0000313" key="5">
    <source>
        <dbReference type="Proteomes" id="UP000464507"/>
    </source>
</evidence>
<dbReference type="RefSeq" id="WP_161885553.1">
    <property type="nucleotide sequence ID" value="NZ_CP017146.1"/>
</dbReference>
<feature type="transmembrane region" description="Helical" evidence="2">
    <location>
        <begin position="33"/>
        <end position="57"/>
    </location>
</feature>
<sequence>MAKTTPTDRFDEIPDDLTRVGAHRAPARQGRGWIGFAWAALATGVLVLAGVVALAALTDSINLDLPFTASGAPTDDAPATDQSEEPEATETAAPIEPLLDPSVSITVLNGTSTAGLAGAAGDKLVAEGWCGAAGPDTVAEGPCADSTAVGSRANASSTEIAATAVYYGDPANESAALALVASLGIGEAQLSEDFPESPITVLLGSDYLQIAG</sequence>
<dbReference type="OrthoDB" id="5125199at2"/>
<organism evidence="4 5">
    <name type="scientific">Marisediminicola antarctica</name>
    <dbReference type="NCBI Taxonomy" id="674079"/>
    <lineage>
        <taxon>Bacteria</taxon>
        <taxon>Bacillati</taxon>
        <taxon>Actinomycetota</taxon>
        <taxon>Actinomycetes</taxon>
        <taxon>Micrococcales</taxon>
        <taxon>Microbacteriaceae</taxon>
        <taxon>Marisediminicola</taxon>
    </lineage>
</organism>
<dbReference type="Gene3D" id="3.30.70.2390">
    <property type="match status" value="1"/>
</dbReference>
<proteinExistence type="predicted"/>
<evidence type="ECO:0000313" key="4">
    <source>
        <dbReference type="EMBL" id="QHO69190.1"/>
    </source>
</evidence>
<protein>
    <recommendedName>
        <fullName evidence="3">LytR/CpsA/Psr regulator C-terminal domain-containing protein</fullName>
    </recommendedName>
</protein>